<comment type="caution">
    <text evidence="2">The sequence shown here is derived from an EMBL/GenBank/DDBJ whole genome shotgun (WGS) entry which is preliminary data.</text>
</comment>
<dbReference type="GO" id="GO:0051276">
    <property type="term" value="P:chromosome organization"/>
    <property type="evidence" value="ECO:0007669"/>
    <property type="project" value="InterPro"/>
</dbReference>
<dbReference type="EMBL" id="JAFCMP010000090">
    <property type="protein sequence ID" value="KAG5187448.1"/>
    <property type="molecule type" value="Genomic_DNA"/>
</dbReference>
<protein>
    <submittedName>
        <fullName evidence="2">Uncharacterized protein</fullName>
    </submittedName>
</protein>
<gene>
    <name evidence="2" type="ORF">JKP88DRAFT_276175</name>
</gene>
<accession>A0A836CJE0</accession>
<keyword evidence="3" id="KW-1185">Reference proteome</keyword>
<reference evidence="2" key="1">
    <citation type="submission" date="2021-02" db="EMBL/GenBank/DDBJ databases">
        <title>First Annotated Genome of the Yellow-green Alga Tribonema minus.</title>
        <authorList>
            <person name="Mahan K.M."/>
        </authorList>
    </citation>
    <scope>NUCLEOTIDE SEQUENCE</scope>
    <source>
        <strain evidence="2">UTEX B ZZ1240</strain>
    </source>
</reference>
<feature type="region of interest" description="Disordered" evidence="1">
    <location>
        <begin position="188"/>
        <end position="324"/>
    </location>
</feature>
<dbReference type="Pfam" id="PF19060">
    <property type="entry name" value="DVNP"/>
    <property type="match status" value="1"/>
</dbReference>
<evidence type="ECO:0000256" key="1">
    <source>
        <dbReference type="SAM" id="MobiDB-lite"/>
    </source>
</evidence>
<evidence type="ECO:0000313" key="2">
    <source>
        <dbReference type="EMBL" id="KAG5187448.1"/>
    </source>
</evidence>
<evidence type="ECO:0000313" key="3">
    <source>
        <dbReference type="Proteomes" id="UP000664859"/>
    </source>
</evidence>
<proteinExistence type="predicted"/>
<feature type="compositionally biased region" description="Low complexity" evidence="1">
    <location>
        <begin position="233"/>
        <end position="244"/>
    </location>
</feature>
<dbReference type="OrthoDB" id="442920at2759"/>
<dbReference type="GO" id="GO:0003677">
    <property type="term" value="F:DNA binding"/>
    <property type="evidence" value="ECO:0007669"/>
    <property type="project" value="InterPro"/>
</dbReference>
<sequence>MDANLHVLLTEIVLNPRLGAHDVDTAFTILELFLESKCDGVLDVKIDGGWVDIKFDRPVTRKQATQTLESYHDPHLRVQVMNKKKNEEGSLITTSGGLTKDDLTRNKRNKIVSKRASETAKKCEPLQLQLWRNAVKHALYVEKLDDGRFHPIKKGTNLYNTVRDIYDESVRENKSQIKKRNAEIAAFRAKRAKSPGPKRERVSGKRPLRSTCKSPGKSPKSAKRYEAFKAGVLSPKAKLLSPKKGSPKKASPKKASPVKHKSPTPKKKSPSPRKKSPSPKKKSPSPKKKSPSPKKKSPTPKKAKSPTPKPRRSGRAKQAPKRYT</sequence>
<name>A0A836CJE0_9STRA</name>
<dbReference type="InterPro" id="IPR043928">
    <property type="entry name" value="DNVP"/>
</dbReference>
<dbReference type="Proteomes" id="UP000664859">
    <property type="component" value="Unassembled WGS sequence"/>
</dbReference>
<organism evidence="2 3">
    <name type="scientific">Tribonema minus</name>
    <dbReference type="NCBI Taxonomy" id="303371"/>
    <lineage>
        <taxon>Eukaryota</taxon>
        <taxon>Sar</taxon>
        <taxon>Stramenopiles</taxon>
        <taxon>Ochrophyta</taxon>
        <taxon>PX clade</taxon>
        <taxon>Xanthophyceae</taxon>
        <taxon>Tribonematales</taxon>
        <taxon>Tribonemataceae</taxon>
        <taxon>Tribonema</taxon>
    </lineage>
</organism>
<dbReference type="AlphaFoldDB" id="A0A836CJE0"/>
<feature type="compositionally biased region" description="Basic residues" evidence="1">
    <location>
        <begin position="245"/>
        <end position="324"/>
    </location>
</feature>